<dbReference type="FunFam" id="3.40.50.300:FF:000640">
    <property type="entry name" value="MoxR family ATPase"/>
    <property type="match status" value="1"/>
</dbReference>
<protein>
    <submittedName>
        <fullName evidence="6">ATPase</fullName>
    </submittedName>
</protein>
<organism evidence="6 7">
    <name type="scientific">Caldisericum exile (strain DSM 21853 / NBRC 104410 / AZM16c01)</name>
    <dbReference type="NCBI Taxonomy" id="511051"/>
    <lineage>
        <taxon>Bacteria</taxon>
        <taxon>Pseudomonadati</taxon>
        <taxon>Caldisericota/Cryosericota group</taxon>
        <taxon>Caldisericota</taxon>
        <taxon>Caldisericia</taxon>
        <taxon>Caldisericales</taxon>
        <taxon>Caldisericaceae</taxon>
        <taxon>Caldisericum</taxon>
    </lineage>
</organism>
<dbReference type="OrthoDB" id="9808397at2"/>
<dbReference type="SUPFAM" id="SSF52540">
    <property type="entry name" value="P-loop containing nucleoside triphosphate hydrolases"/>
    <property type="match status" value="1"/>
</dbReference>
<dbReference type="PANTHER" id="PTHR42759">
    <property type="entry name" value="MOXR FAMILY PROTEIN"/>
    <property type="match status" value="1"/>
</dbReference>
<evidence type="ECO:0000256" key="3">
    <source>
        <dbReference type="ARBA" id="ARBA00061607"/>
    </source>
</evidence>
<dbReference type="Gene3D" id="3.40.50.300">
    <property type="entry name" value="P-loop containing nucleotide triphosphate hydrolases"/>
    <property type="match status" value="1"/>
</dbReference>
<dbReference type="AlphaFoldDB" id="A0A7U6GEG7"/>
<dbReference type="InterPro" id="IPR027417">
    <property type="entry name" value="P-loop_NTPase"/>
</dbReference>
<dbReference type="EMBL" id="AP012051">
    <property type="protein sequence ID" value="BAL80903.1"/>
    <property type="molecule type" value="Genomic_DNA"/>
</dbReference>
<dbReference type="InterPro" id="IPR011703">
    <property type="entry name" value="ATPase_AAA-3"/>
</dbReference>
<dbReference type="Pfam" id="PF17863">
    <property type="entry name" value="AAA_lid_2"/>
    <property type="match status" value="1"/>
</dbReference>
<feature type="domain" description="ChlI/MoxR AAA lid" evidence="5">
    <location>
        <begin position="227"/>
        <end position="299"/>
    </location>
</feature>
<evidence type="ECO:0000256" key="2">
    <source>
        <dbReference type="ARBA" id="ARBA00022840"/>
    </source>
</evidence>
<name>A0A7U6GEG7_CALEA</name>
<evidence type="ECO:0000313" key="7">
    <source>
        <dbReference type="Proteomes" id="UP000004793"/>
    </source>
</evidence>
<keyword evidence="2" id="KW-0067">ATP-binding</keyword>
<evidence type="ECO:0000256" key="1">
    <source>
        <dbReference type="ARBA" id="ARBA00022741"/>
    </source>
</evidence>
<evidence type="ECO:0000259" key="5">
    <source>
        <dbReference type="Pfam" id="PF17863"/>
    </source>
</evidence>
<proteinExistence type="inferred from homology"/>
<dbReference type="InterPro" id="IPR041628">
    <property type="entry name" value="ChlI/MoxR_AAA_lid"/>
</dbReference>
<reference evidence="6 7" key="1">
    <citation type="submission" date="2011-01" db="EMBL/GenBank/DDBJ databases">
        <title>Whole genome sequence of Caldisericum exile AZM16c01.</title>
        <authorList>
            <person name="Narita-Yamada S."/>
            <person name="Kawakoshi A."/>
            <person name="Nakamura S."/>
            <person name="Sasagawa M."/>
            <person name="Fukada J."/>
            <person name="Sekine M."/>
            <person name="Kato Y."/>
            <person name="Fukai R."/>
            <person name="Sasaki K."/>
            <person name="Hanamaki A."/>
            <person name="Narita H."/>
            <person name="Konno Y."/>
            <person name="Mori K."/>
            <person name="Yamazaki S."/>
            <person name="Suzuki K."/>
            <person name="Fujita N."/>
        </authorList>
    </citation>
    <scope>NUCLEOTIDE SEQUENCE [LARGE SCALE GENOMIC DNA]</scope>
    <source>
        <strain evidence="7">DSM 21853 / NBRC 104410 / AZM16c01</strain>
    </source>
</reference>
<dbReference type="RefSeq" id="WP_014453306.1">
    <property type="nucleotide sequence ID" value="NC_017096.1"/>
</dbReference>
<dbReference type="Proteomes" id="UP000004793">
    <property type="component" value="Chromosome"/>
</dbReference>
<accession>A0A7U6GEG7</accession>
<dbReference type="GO" id="GO:0016887">
    <property type="term" value="F:ATP hydrolysis activity"/>
    <property type="evidence" value="ECO:0007669"/>
    <property type="project" value="InterPro"/>
</dbReference>
<dbReference type="GO" id="GO:0005524">
    <property type="term" value="F:ATP binding"/>
    <property type="evidence" value="ECO:0007669"/>
    <property type="project" value="UniProtKB-KW"/>
</dbReference>
<dbReference type="KEGG" id="cex:CSE_07770"/>
<dbReference type="CDD" id="cd00009">
    <property type="entry name" value="AAA"/>
    <property type="match status" value="1"/>
</dbReference>
<dbReference type="InterPro" id="IPR050764">
    <property type="entry name" value="CbbQ/NirQ/NorQ/GpvN"/>
</dbReference>
<keyword evidence="7" id="KW-1185">Reference proteome</keyword>
<evidence type="ECO:0000313" key="6">
    <source>
        <dbReference type="EMBL" id="BAL80903.1"/>
    </source>
</evidence>
<dbReference type="Gene3D" id="1.10.8.80">
    <property type="entry name" value="Magnesium chelatase subunit I, C-Terminal domain"/>
    <property type="match status" value="1"/>
</dbReference>
<dbReference type="PIRSF" id="PIRSF002849">
    <property type="entry name" value="AAA_ATPase_chaperone_MoxR_prd"/>
    <property type="match status" value="1"/>
</dbReference>
<dbReference type="Pfam" id="PF07726">
    <property type="entry name" value="AAA_3"/>
    <property type="match status" value="1"/>
</dbReference>
<dbReference type="PANTHER" id="PTHR42759:SF5">
    <property type="entry name" value="METHANOL DEHYDROGENASE REGULATOR"/>
    <property type="match status" value="1"/>
</dbReference>
<evidence type="ECO:0000259" key="4">
    <source>
        <dbReference type="Pfam" id="PF07726"/>
    </source>
</evidence>
<feature type="domain" description="ATPase AAA-3" evidence="4">
    <location>
        <begin position="34"/>
        <end position="164"/>
    </location>
</feature>
<sequence>MSTIDLIRKNLNSVILGKSEVIDKVIAGLLASGHILLEDVPGTGKTTLAKAVALSFNMDFKRIQFTPDVLPSDITGITVYDLDKKSFNVRFGPIFTNILLADEINRATPKAQSALLEAMAEYSVTIDGVRHNIEKPFIVFATQNPIEYEGTFPLPEAQLDRFLMKFSIGYPDKEFEKQILNVEKVHDPLEEIKVVATREDLLKLQEETRRVYVHPKLVDYLVDLSNATRSHRDVYLGLSPRATIHLMKVSQAYAKIDGRAFVIPDDIKLAFPDVVNHRLILKADAKLRGKRVTDVIEDILKSTKVPTDIDFKNEVS</sequence>
<comment type="similarity">
    <text evidence="3">Belongs to the MoxR family.</text>
</comment>
<keyword evidence="1" id="KW-0547">Nucleotide-binding</keyword>
<gene>
    <name evidence="6" type="ordered locus">CSE_07770</name>
</gene>